<name>A0AAU9J5L8_9CILI</name>
<evidence type="ECO:0000256" key="1">
    <source>
        <dbReference type="ARBA" id="ARBA00009636"/>
    </source>
</evidence>
<comment type="caution">
    <text evidence="10">The sequence shown here is derived from an EMBL/GenBank/DDBJ whole genome shotgun (WGS) entry which is preliminary data.</text>
</comment>
<proteinExistence type="inferred from homology"/>
<feature type="domain" description="Tubulin/FtsZ 2-layer sandwich" evidence="9">
    <location>
        <begin position="7"/>
        <end position="151"/>
    </location>
</feature>
<dbReference type="GO" id="GO:0007017">
    <property type="term" value="P:microtubule-based process"/>
    <property type="evidence" value="ECO:0007669"/>
    <property type="project" value="InterPro"/>
</dbReference>
<dbReference type="InterPro" id="IPR037103">
    <property type="entry name" value="Tubulin/FtsZ-like_C"/>
</dbReference>
<dbReference type="InterPro" id="IPR002452">
    <property type="entry name" value="Alpha_tubulin"/>
</dbReference>
<evidence type="ECO:0000256" key="4">
    <source>
        <dbReference type="ARBA" id="ARBA00022741"/>
    </source>
</evidence>
<sequence length="207" mass="23209">MRAGGALNADPYEIKNNMVPYPRIHFLFSSYAPLFPSTCTPYSPNCSEITSRCFEPIYMMAKCDPGNGKYMAISLMYRGDVVPKDVSASIAWMKSRRSINFVDWCPTGLKCGINYESPTVIIGGDIAKMSRSALMVCNHTAISEVFSRINGEFDLMYKKKAFVHWYTAEGMEESEFAEAREDLAELQADYKECASDNVDEDTAEDEG</sequence>
<keyword evidence="7" id="KW-0342">GTP-binding</keyword>
<evidence type="ECO:0000313" key="11">
    <source>
        <dbReference type="Proteomes" id="UP001162131"/>
    </source>
</evidence>
<dbReference type="GO" id="GO:0005874">
    <property type="term" value="C:microtubule"/>
    <property type="evidence" value="ECO:0007669"/>
    <property type="project" value="UniProtKB-KW"/>
</dbReference>
<evidence type="ECO:0000256" key="3">
    <source>
        <dbReference type="ARBA" id="ARBA00022701"/>
    </source>
</evidence>
<evidence type="ECO:0000256" key="8">
    <source>
        <dbReference type="ARBA" id="ARBA00049117"/>
    </source>
</evidence>
<keyword evidence="5" id="KW-0378">Hydrolase</keyword>
<organism evidence="10 11">
    <name type="scientific">Blepharisma stoltei</name>
    <dbReference type="NCBI Taxonomy" id="1481888"/>
    <lineage>
        <taxon>Eukaryota</taxon>
        <taxon>Sar</taxon>
        <taxon>Alveolata</taxon>
        <taxon>Ciliophora</taxon>
        <taxon>Postciliodesmatophora</taxon>
        <taxon>Heterotrichea</taxon>
        <taxon>Heterotrichida</taxon>
        <taxon>Blepharismidae</taxon>
        <taxon>Blepharisma</taxon>
    </lineage>
</organism>
<protein>
    <recommendedName>
        <fullName evidence="9">Tubulin/FtsZ 2-layer sandwich domain-containing protein</fullName>
    </recommendedName>
</protein>
<dbReference type="SMART" id="SM00865">
    <property type="entry name" value="Tubulin_C"/>
    <property type="match status" value="1"/>
</dbReference>
<keyword evidence="4" id="KW-0547">Nucleotide-binding</keyword>
<evidence type="ECO:0000259" key="9">
    <source>
        <dbReference type="SMART" id="SM00865"/>
    </source>
</evidence>
<reference evidence="10" key="1">
    <citation type="submission" date="2021-09" db="EMBL/GenBank/DDBJ databases">
        <authorList>
            <consortium name="AG Swart"/>
            <person name="Singh M."/>
            <person name="Singh A."/>
            <person name="Seah K."/>
            <person name="Emmerich C."/>
        </authorList>
    </citation>
    <scope>NUCLEOTIDE SEQUENCE</scope>
    <source>
        <strain evidence="10">ATCC30299</strain>
    </source>
</reference>
<dbReference type="PANTHER" id="PTHR11588">
    <property type="entry name" value="TUBULIN"/>
    <property type="match status" value="1"/>
</dbReference>
<evidence type="ECO:0000256" key="5">
    <source>
        <dbReference type="ARBA" id="ARBA00022801"/>
    </source>
</evidence>
<dbReference type="Proteomes" id="UP001162131">
    <property type="component" value="Unassembled WGS sequence"/>
</dbReference>
<keyword evidence="11" id="KW-1185">Reference proteome</keyword>
<dbReference type="InterPro" id="IPR008280">
    <property type="entry name" value="Tub_FtsZ_C"/>
</dbReference>
<accession>A0AAU9J5L8</accession>
<comment type="catalytic activity">
    <reaction evidence="8">
        <text>GTP + H2O = GDP + phosphate + H(+)</text>
        <dbReference type="Rhea" id="RHEA:19669"/>
        <dbReference type="ChEBI" id="CHEBI:15377"/>
        <dbReference type="ChEBI" id="CHEBI:15378"/>
        <dbReference type="ChEBI" id="CHEBI:37565"/>
        <dbReference type="ChEBI" id="CHEBI:43474"/>
        <dbReference type="ChEBI" id="CHEBI:58189"/>
    </reaction>
    <physiologicalReaction direction="left-to-right" evidence="8">
        <dbReference type="Rhea" id="RHEA:19670"/>
    </physiologicalReaction>
</comment>
<dbReference type="InterPro" id="IPR023123">
    <property type="entry name" value="Tubulin_C"/>
</dbReference>
<dbReference type="Gene3D" id="3.30.1330.20">
    <property type="entry name" value="Tubulin/FtsZ, C-terminal domain"/>
    <property type="match status" value="1"/>
</dbReference>
<dbReference type="InterPro" id="IPR000217">
    <property type="entry name" value="Tubulin"/>
</dbReference>
<keyword evidence="6" id="KW-0007">Acetylation</keyword>
<dbReference type="GO" id="GO:0016787">
    <property type="term" value="F:hydrolase activity"/>
    <property type="evidence" value="ECO:0007669"/>
    <property type="project" value="UniProtKB-KW"/>
</dbReference>
<evidence type="ECO:0000256" key="6">
    <source>
        <dbReference type="ARBA" id="ARBA00022990"/>
    </source>
</evidence>
<evidence type="ECO:0000313" key="10">
    <source>
        <dbReference type="EMBL" id="CAG9321094.1"/>
    </source>
</evidence>
<dbReference type="GO" id="GO:0005525">
    <property type="term" value="F:GTP binding"/>
    <property type="evidence" value="ECO:0007669"/>
    <property type="project" value="UniProtKB-KW"/>
</dbReference>
<dbReference type="SUPFAM" id="SSF55307">
    <property type="entry name" value="Tubulin C-terminal domain-like"/>
    <property type="match status" value="1"/>
</dbReference>
<dbReference type="PRINTS" id="PR01162">
    <property type="entry name" value="ALPHATUBULIN"/>
</dbReference>
<dbReference type="EMBL" id="CAJZBQ010000027">
    <property type="protein sequence ID" value="CAG9321094.1"/>
    <property type="molecule type" value="Genomic_DNA"/>
</dbReference>
<comment type="similarity">
    <text evidence="1">Belongs to the tubulin family.</text>
</comment>
<dbReference type="AlphaFoldDB" id="A0AAU9J5L8"/>
<keyword evidence="2" id="KW-0963">Cytoplasm</keyword>
<dbReference type="Pfam" id="PF03953">
    <property type="entry name" value="Tubulin_C"/>
    <property type="match status" value="1"/>
</dbReference>
<dbReference type="GO" id="GO:0005200">
    <property type="term" value="F:structural constituent of cytoskeleton"/>
    <property type="evidence" value="ECO:0007669"/>
    <property type="project" value="InterPro"/>
</dbReference>
<gene>
    <name evidence="10" type="ORF">BSTOLATCC_MIC27665</name>
</gene>
<keyword evidence="3" id="KW-0493">Microtubule</keyword>
<evidence type="ECO:0000256" key="7">
    <source>
        <dbReference type="ARBA" id="ARBA00023134"/>
    </source>
</evidence>
<evidence type="ECO:0000256" key="2">
    <source>
        <dbReference type="ARBA" id="ARBA00022490"/>
    </source>
</evidence>
<dbReference type="InterPro" id="IPR018316">
    <property type="entry name" value="Tubulin/FtsZ_2-layer-sand-dom"/>
</dbReference>
<dbReference type="Gene3D" id="1.10.287.600">
    <property type="entry name" value="Helix hairpin bin"/>
    <property type="match status" value="1"/>
</dbReference>